<evidence type="ECO:0000313" key="2">
    <source>
        <dbReference type="EMBL" id="OKL41401.1"/>
    </source>
</evidence>
<keyword evidence="1" id="KW-0472">Membrane</keyword>
<keyword evidence="3" id="KW-1185">Reference proteome</keyword>
<keyword evidence="1" id="KW-0812">Transmembrane</keyword>
<dbReference type="EMBL" id="LVWA01000003">
    <property type="protein sequence ID" value="OKL41401.1"/>
    <property type="molecule type" value="Genomic_DNA"/>
</dbReference>
<sequence length="119" mass="13741">MLQMHLQKQRAKLRKLSIVHYLFQAMQMATQQVRISDNFALSNSLTPSELITKNMYIKNKYYFNTTYLINFCISLRLIILSDLTFKLFDAGSGSLQAVITWMGIEQCPFQVTMLPGEGH</sequence>
<evidence type="ECO:0000256" key="1">
    <source>
        <dbReference type="SAM" id="Phobius"/>
    </source>
</evidence>
<keyword evidence="1" id="KW-1133">Transmembrane helix</keyword>
<dbReference type="AlphaFoldDB" id="A0A1Q5PGU3"/>
<name>A0A1Q5PGU3_9BACT</name>
<feature type="transmembrane region" description="Helical" evidence="1">
    <location>
        <begin position="61"/>
        <end position="79"/>
    </location>
</feature>
<proteinExistence type="predicted"/>
<evidence type="ECO:0000313" key="3">
    <source>
        <dbReference type="Proteomes" id="UP000186551"/>
    </source>
</evidence>
<reference evidence="2 3" key="1">
    <citation type="submission" date="2016-03" db="EMBL/GenBank/DDBJ databases">
        <title>Genome sequence of Pontibacter sp. nov., of the family cytophagaceae, isolated from marine sediment of the Yellow Sea, China.</title>
        <authorList>
            <person name="Zhang G."/>
            <person name="Zhang R."/>
        </authorList>
    </citation>
    <scope>NUCLEOTIDE SEQUENCE [LARGE SCALE GENOMIC DNA]</scope>
    <source>
        <strain evidence="2 3">S10-8</strain>
    </source>
</reference>
<comment type="caution">
    <text evidence="2">The sequence shown here is derived from an EMBL/GenBank/DDBJ whole genome shotgun (WGS) entry which is preliminary data.</text>
</comment>
<organism evidence="2 3">
    <name type="scientific">Pontibacter flavimaris</name>
    <dbReference type="NCBI Taxonomy" id="1797110"/>
    <lineage>
        <taxon>Bacteria</taxon>
        <taxon>Pseudomonadati</taxon>
        <taxon>Bacteroidota</taxon>
        <taxon>Cytophagia</taxon>
        <taxon>Cytophagales</taxon>
        <taxon>Hymenobacteraceae</taxon>
        <taxon>Pontibacter</taxon>
    </lineage>
</organism>
<protein>
    <submittedName>
        <fullName evidence="2">Uncharacterized protein</fullName>
    </submittedName>
</protein>
<accession>A0A1Q5PGU3</accession>
<gene>
    <name evidence="2" type="ORF">A3841_10090</name>
</gene>
<dbReference type="Proteomes" id="UP000186551">
    <property type="component" value="Unassembled WGS sequence"/>
</dbReference>